<dbReference type="AlphaFoldDB" id="A0A6J4VB79"/>
<accession>A0A6J4VB79</accession>
<gene>
    <name evidence="1" type="ORF">AVDCRST_MAG19-2941</name>
</gene>
<organism evidence="1">
    <name type="scientific">uncultured Thermomicrobiales bacterium</name>
    <dbReference type="NCBI Taxonomy" id="1645740"/>
    <lineage>
        <taxon>Bacteria</taxon>
        <taxon>Pseudomonadati</taxon>
        <taxon>Thermomicrobiota</taxon>
        <taxon>Thermomicrobia</taxon>
        <taxon>Thermomicrobiales</taxon>
        <taxon>environmental samples</taxon>
    </lineage>
</organism>
<reference evidence="1" key="1">
    <citation type="submission" date="2020-02" db="EMBL/GenBank/DDBJ databases">
        <authorList>
            <person name="Meier V. D."/>
        </authorList>
    </citation>
    <scope>NUCLEOTIDE SEQUENCE</scope>
    <source>
        <strain evidence="1">AVDCRST_MAG19</strain>
    </source>
</reference>
<protein>
    <submittedName>
        <fullName evidence="1">Uncharacterized protein</fullName>
    </submittedName>
</protein>
<sequence>MPSPDGEEQPAAVPVGAAAAFVRSPSVGAAGGGAASPVPALAPDGPWLGLARLPPITGGVLRHGIRAGRAITLGVDPTGSAPPLIRAATESETAARGLLITFVDELRVSVSAAGARPCSRSPGMMG</sequence>
<evidence type="ECO:0000313" key="1">
    <source>
        <dbReference type="EMBL" id="CAA9572546.1"/>
    </source>
</evidence>
<dbReference type="EMBL" id="CADCWL010000152">
    <property type="protein sequence ID" value="CAA9572546.1"/>
    <property type="molecule type" value="Genomic_DNA"/>
</dbReference>
<name>A0A6J4VB79_9BACT</name>
<proteinExistence type="predicted"/>